<dbReference type="PANTHER" id="PTHR34406">
    <property type="entry name" value="PROTEIN YCEI"/>
    <property type="match status" value="1"/>
</dbReference>
<protein>
    <submittedName>
        <fullName evidence="3">YceI family protein</fullName>
    </submittedName>
</protein>
<evidence type="ECO:0000313" key="4">
    <source>
        <dbReference type="Proteomes" id="UP000824151"/>
    </source>
</evidence>
<gene>
    <name evidence="3" type="ORF">H9871_02500</name>
</gene>
<feature type="domain" description="Lipid/polyisoprenoid-binding YceI-like" evidence="2">
    <location>
        <begin position="8"/>
        <end position="174"/>
    </location>
</feature>
<dbReference type="Gene3D" id="2.40.128.110">
    <property type="entry name" value="Lipid/polyisoprenoid-binding, YceI-like"/>
    <property type="match status" value="1"/>
</dbReference>
<sequence length="178" mass="18737">MTSLTPGSWTLDAAHSDIGLKVRHAGISTVRATFAEAEGTLSVGEDGALDVEAVVDPASFDSKNPDRDAHVRSADFLDVETYPEATFRTGQFRAEGEEFEVTGELTLHGVTKPVTFDVEFGGQAVDPFGATRAGLSATTTVSRKDFGLTWNAALEAGGVLVSDKVTLTLDVAFVLNAS</sequence>
<reference evidence="3" key="1">
    <citation type="journal article" date="2021" name="PeerJ">
        <title>Extensive microbial diversity within the chicken gut microbiome revealed by metagenomics and culture.</title>
        <authorList>
            <person name="Gilroy R."/>
            <person name="Ravi A."/>
            <person name="Getino M."/>
            <person name="Pursley I."/>
            <person name="Horton D.L."/>
            <person name="Alikhan N.F."/>
            <person name="Baker D."/>
            <person name="Gharbi K."/>
            <person name="Hall N."/>
            <person name="Watson M."/>
            <person name="Adriaenssens E.M."/>
            <person name="Foster-Nyarko E."/>
            <person name="Jarju S."/>
            <person name="Secka A."/>
            <person name="Antonio M."/>
            <person name="Oren A."/>
            <person name="Chaudhuri R.R."/>
            <person name="La Ragione R."/>
            <person name="Hildebrand F."/>
            <person name="Pallen M.J."/>
        </authorList>
    </citation>
    <scope>NUCLEOTIDE SEQUENCE</scope>
    <source>
        <strain evidence="3">ChiHejej3B27-3195</strain>
    </source>
</reference>
<dbReference type="SUPFAM" id="SSF101874">
    <property type="entry name" value="YceI-like"/>
    <property type="match status" value="1"/>
</dbReference>
<accession>A0A9D1URH6</accession>
<dbReference type="PANTHER" id="PTHR34406:SF1">
    <property type="entry name" value="PROTEIN YCEI"/>
    <property type="match status" value="1"/>
</dbReference>
<name>A0A9D1URH6_9MICC</name>
<evidence type="ECO:0000259" key="2">
    <source>
        <dbReference type="SMART" id="SM00867"/>
    </source>
</evidence>
<comment type="similarity">
    <text evidence="1">Belongs to the UPF0312 family.</text>
</comment>
<dbReference type="EMBL" id="DXGD01000093">
    <property type="protein sequence ID" value="HIW98992.1"/>
    <property type="molecule type" value="Genomic_DNA"/>
</dbReference>
<reference evidence="3" key="2">
    <citation type="submission" date="2021-04" db="EMBL/GenBank/DDBJ databases">
        <authorList>
            <person name="Gilroy R."/>
        </authorList>
    </citation>
    <scope>NUCLEOTIDE SEQUENCE</scope>
    <source>
        <strain evidence="3">ChiHejej3B27-3195</strain>
    </source>
</reference>
<dbReference type="InterPro" id="IPR007372">
    <property type="entry name" value="Lipid/polyisoprenoid-bd_YceI"/>
</dbReference>
<dbReference type="Pfam" id="PF04264">
    <property type="entry name" value="YceI"/>
    <property type="match status" value="1"/>
</dbReference>
<evidence type="ECO:0000256" key="1">
    <source>
        <dbReference type="ARBA" id="ARBA00008812"/>
    </source>
</evidence>
<dbReference type="AlphaFoldDB" id="A0A9D1URH6"/>
<organism evidence="3 4">
    <name type="scientific">Candidatus Nesterenkonia stercoripullorum</name>
    <dbReference type="NCBI Taxonomy" id="2838701"/>
    <lineage>
        <taxon>Bacteria</taxon>
        <taxon>Bacillati</taxon>
        <taxon>Actinomycetota</taxon>
        <taxon>Actinomycetes</taxon>
        <taxon>Micrococcales</taxon>
        <taxon>Micrococcaceae</taxon>
        <taxon>Nesterenkonia</taxon>
    </lineage>
</organism>
<evidence type="ECO:0000313" key="3">
    <source>
        <dbReference type="EMBL" id="HIW98992.1"/>
    </source>
</evidence>
<dbReference type="Proteomes" id="UP000824151">
    <property type="component" value="Unassembled WGS sequence"/>
</dbReference>
<comment type="caution">
    <text evidence="3">The sequence shown here is derived from an EMBL/GenBank/DDBJ whole genome shotgun (WGS) entry which is preliminary data.</text>
</comment>
<dbReference type="InterPro" id="IPR036761">
    <property type="entry name" value="TTHA0802/YceI-like_sf"/>
</dbReference>
<proteinExistence type="inferred from homology"/>
<dbReference type="SMART" id="SM00867">
    <property type="entry name" value="YceI"/>
    <property type="match status" value="1"/>
</dbReference>